<dbReference type="WBParaSite" id="SVE_0279500.1">
    <property type="protein sequence ID" value="SVE_0279500.1"/>
    <property type="gene ID" value="SVE_0279500"/>
</dbReference>
<proteinExistence type="predicted"/>
<accession>A0A0K0F1W9</accession>
<evidence type="ECO:0000313" key="2">
    <source>
        <dbReference type="WBParaSite" id="SVE_0279500.1"/>
    </source>
</evidence>
<reference evidence="2" key="2">
    <citation type="submission" date="2015-08" db="UniProtKB">
        <authorList>
            <consortium name="WormBaseParasite"/>
        </authorList>
    </citation>
    <scope>IDENTIFICATION</scope>
</reference>
<dbReference type="AlphaFoldDB" id="A0A0K0F1W9"/>
<keyword evidence="1" id="KW-1185">Reference proteome</keyword>
<reference evidence="1" key="1">
    <citation type="submission" date="2014-07" db="EMBL/GenBank/DDBJ databases">
        <authorList>
            <person name="Martin A.A"/>
            <person name="De Silva N."/>
        </authorList>
    </citation>
    <scope>NUCLEOTIDE SEQUENCE</scope>
</reference>
<dbReference type="Proteomes" id="UP000035680">
    <property type="component" value="Unassembled WGS sequence"/>
</dbReference>
<evidence type="ECO:0000313" key="1">
    <source>
        <dbReference type="Proteomes" id="UP000035680"/>
    </source>
</evidence>
<organism evidence="1 2">
    <name type="scientific">Strongyloides venezuelensis</name>
    <name type="common">Threadworm</name>
    <dbReference type="NCBI Taxonomy" id="75913"/>
    <lineage>
        <taxon>Eukaryota</taxon>
        <taxon>Metazoa</taxon>
        <taxon>Ecdysozoa</taxon>
        <taxon>Nematoda</taxon>
        <taxon>Chromadorea</taxon>
        <taxon>Rhabditida</taxon>
        <taxon>Tylenchina</taxon>
        <taxon>Panagrolaimomorpha</taxon>
        <taxon>Strongyloidoidea</taxon>
        <taxon>Strongyloididae</taxon>
        <taxon>Strongyloides</taxon>
    </lineage>
</organism>
<sequence>MDFEGSRCISSELSEVCFIMTIKERNIPSTECIFCLKCLIWMKDDIPLKEQLRKMPSYQGNSKEKGNRYDR</sequence>
<name>A0A0K0F1W9_STRVS</name>
<protein>
    <submittedName>
        <fullName evidence="2">Ovule protein</fullName>
    </submittedName>
</protein>